<dbReference type="AlphaFoldDB" id="A0A7I8VV13"/>
<dbReference type="Pfam" id="PF00169">
    <property type="entry name" value="PH"/>
    <property type="match status" value="1"/>
</dbReference>
<accession>A0A7I8VV13</accession>
<dbReference type="SMART" id="SM00233">
    <property type="entry name" value="PH"/>
    <property type="match status" value="1"/>
</dbReference>
<dbReference type="SMART" id="SM00105">
    <property type="entry name" value="ArfGap"/>
    <property type="match status" value="1"/>
</dbReference>
<dbReference type="SUPFAM" id="SSF48403">
    <property type="entry name" value="Ankyrin repeat"/>
    <property type="match status" value="1"/>
</dbReference>
<dbReference type="InterPro" id="IPR037278">
    <property type="entry name" value="ARFGAP/RecO"/>
</dbReference>
<dbReference type="InterPro" id="IPR004148">
    <property type="entry name" value="BAR_dom"/>
</dbReference>
<dbReference type="Pfam" id="PF16746">
    <property type="entry name" value="BAR_3"/>
    <property type="match status" value="1"/>
</dbReference>
<dbReference type="PROSITE" id="PS50115">
    <property type="entry name" value="ARFGAP"/>
    <property type="match status" value="1"/>
</dbReference>
<dbReference type="OrthoDB" id="10070851at2759"/>
<feature type="coiled-coil region" evidence="7">
    <location>
        <begin position="218"/>
        <end position="245"/>
    </location>
</feature>
<dbReference type="GO" id="GO:0008270">
    <property type="term" value="F:zinc ion binding"/>
    <property type="evidence" value="ECO:0007669"/>
    <property type="project" value="UniProtKB-KW"/>
</dbReference>
<dbReference type="PROSITE" id="PS50003">
    <property type="entry name" value="PH_DOMAIN"/>
    <property type="match status" value="1"/>
</dbReference>
<dbReference type="FunFam" id="1.10.220.150:FF:000009">
    <property type="entry name" value="stromal membrane-associated protein 1 isoform X1"/>
    <property type="match status" value="1"/>
</dbReference>
<dbReference type="PROSITE" id="PS50088">
    <property type="entry name" value="ANK_REPEAT"/>
    <property type="match status" value="2"/>
</dbReference>
<dbReference type="SUPFAM" id="SSF103657">
    <property type="entry name" value="BAR/IMD domain-like"/>
    <property type="match status" value="1"/>
</dbReference>
<keyword evidence="3 6" id="KW-0863">Zinc-finger</keyword>
<dbReference type="PRINTS" id="PR00405">
    <property type="entry name" value="REVINTRACTNG"/>
</dbReference>
<dbReference type="InterPro" id="IPR027267">
    <property type="entry name" value="AH/BAR_dom_sf"/>
</dbReference>
<sequence length="754" mass="86566">MKQVIDFTESLKDSPSFRNSLEEVHSDLEVLETKLTQIVKSVDDMFNKGQTYLSANVKLILGLEDLSNYFRNDFEIKNVLGKTVECLRDVMQFHNTLLDQARRSIRENLNTFIHKDIKQLKERRREFQKVSTDFDSALYRTSIAPKYKISDCKEADECLAHVKTTFSHVAFDYVCQTNDIMCKRRFEILDTMRSFLNAQNTYFHQGYEYFTKECDCFMKTLTEKINIINANMKKEEEKTKSMQKDLITEDRILSQFPVQLRKSENDSILQEEQIEGYLWRRTTTKIKPWVRRWFVASENSVKYCKRENLDDWTTLEPDLRVCKVRLISDNEKRFCFELMSPRKVHLLQADSELDCTRWICVLQKFISQALTCQINRESQLTSQNSPKSSPQRNLEEFLSTTNTGKHESNSKVLQLLPGNDKCCDCGAHQPQWASINLGITLCIKCSGVHRSLGVYTSKIRAVHLDVWDKTLLRVMAKLGNSIVNQIYEAEVDENVIKAVPESNSIERETWIKSKYVSKSYVKKLQNSDEVLRSGKRRWIVKKRKASRLDDISTSSESSLLVIGADLAPTPPDNDAFGDDNSSETELDDQSVEIEDIDAFNPNVLLYRAAEARQPKVILEALAMGAEINFKYEEREGKTSLMAAVEVGSQVATELLLLNNANIDLKDSRGRTALHHAVLNNRKGNASQLIKRKANFRSVDEDGKDPLQIALQNESADIVALLRMAQMREEMSDDDDSSMLTQAINEFTENDADAP</sequence>
<keyword evidence="5" id="KW-0040">ANK repeat</keyword>
<dbReference type="InterPro" id="IPR001164">
    <property type="entry name" value="ArfGAP_dom"/>
</dbReference>
<keyword evidence="7" id="KW-0175">Coiled coil</keyword>
<evidence type="ECO:0000256" key="1">
    <source>
        <dbReference type="ARBA" id="ARBA00022468"/>
    </source>
</evidence>
<dbReference type="Gene3D" id="1.25.40.20">
    <property type="entry name" value="Ankyrin repeat-containing domain"/>
    <property type="match status" value="1"/>
</dbReference>
<dbReference type="Proteomes" id="UP000549394">
    <property type="component" value="Unassembled WGS sequence"/>
</dbReference>
<dbReference type="InterPro" id="IPR002110">
    <property type="entry name" value="Ankyrin_rpt"/>
</dbReference>
<organism evidence="11 12">
    <name type="scientific">Dimorphilus gyrociliatus</name>
    <dbReference type="NCBI Taxonomy" id="2664684"/>
    <lineage>
        <taxon>Eukaryota</taxon>
        <taxon>Metazoa</taxon>
        <taxon>Spiralia</taxon>
        <taxon>Lophotrochozoa</taxon>
        <taxon>Annelida</taxon>
        <taxon>Polychaeta</taxon>
        <taxon>Polychaeta incertae sedis</taxon>
        <taxon>Dinophilidae</taxon>
        <taxon>Dimorphilus</taxon>
    </lineage>
</organism>
<proteinExistence type="predicted"/>
<evidence type="ECO:0000256" key="7">
    <source>
        <dbReference type="SAM" id="Coils"/>
    </source>
</evidence>
<feature type="region of interest" description="Disordered" evidence="8">
    <location>
        <begin position="729"/>
        <end position="754"/>
    </location>
</feature>
<evidence type="ECO:0000259" key="9">
    <source>
        <dbReference type="PROSITE" id="PS50003"/>
    </source>
</evidence>
<dbReference type="SUPFAM" id="SSF50729">
    <property type="entry name" value="PH domain-like"/>
    <property type="match status" value="1"/>
</dbReference>
<dbReference type="EMBL" id="CAJFCJ010000010">
    <property type="protein sequence ID" value="CAD5119582.1"/>
    <property type="molecule type" value="Genomic_DNA"/>
</dbReference>
<comment type="caution">
    <text evidence="11">The sequence shown here is derived from an EMBL/GenBank/DDBJ whole genome shotgun (WGS) entry which is preliminary data.</text>
</comment>
<evidence type="ECO:0000313" key="11">
    <source>
        <dbReference type="EMBL" id="CAD5119582.1"/>
    </source>
</evidence>
<evidence type="ECO:0000256" key="4">
    <source>
        <dbReference type="ARBA" id="ARBA00022833"/>
    </source>
</evidence>
<reference evidence="11 12" key="1">
    <citation type="submission" date="2020-08" db="EMBL/GenBank/DDBJ databases">
        <authorList>
            <person name="Hejnol A."/>
        </authorList>
    </citation>
    <scope>NUCLEOTIDE SEQUENCE [LARGE SCALE GENOMIC DNA]</scope>
</reference>
<dbReference type="PROSITE" id="PS50297">
    <property type="entry name" value="ANK_REP_REGION"/>
    <property type="match status" value="1"/>
</dbReference>
<feature type="repeat" description="ANK" evidence="5">
    <location>
        <begin position="635"/>
        <end position="667"/>
    </location>
</feature>
<evidence type="ECO:0000259" key="10">
    <source>
        <dbReference type="PROSITE" id="PS50115"/>
    </source>
</evidence>
<keyword evidence="1" id="KW-0343">GTPase activation</keyword>
<keyword evidence="4" id="KW-0862">Zinc</keyword>
<dbReference type="Pfam" id="PF12796">
    <property type="entry name" value="Ank_2"/>
    <property type="match status" value="1"/>
</dbReference>
<dbReference type="Gene3D" id="1.10.220.150">
    <property type="entry name" value="Arf GTPase activating protein"/>
    <property type="match status" value="1"/>
</dbReference>
<evidence type="ECO:0000256" key="6">
    <source>
        <dbReference type="PROSITE-ProRule" id="PRU00288"/>
    </source>
</evidence>
<dbReference type="SMART" id="SM00248">
    <property type="entry name" value="ANK"/>
    <property type="match status" value="4"/>
</dbReference>
<evidence type="ECO:0000256" key="2">
    <source>
        <dbReference type="ARBA" id="ARBA00022723"/>
    </source>
</evidence>
<dbReference type="PANTHER" id="PTHR23180:SF399">
    <property type="entry name" value="BLOWN FUSE, ISOFORM A-RELATED"/>
    <property type="match status" value="1"/>
</dbReference>
<dbReference type="CDD" id="cd13250">
    <property type="entry name" value="PH_ACAP"/>
    <property type="match status" value="1"/>
</dbReference>
<dbReference type="InterPro" id="IPR001849">
    <property type="entry name" value="PH_domain"/>
</dbReference>
<dbReference type="SUPFAM" id="SSF57863">
    <property type="entry name" value="ArfGap/RecO-like zinc finger"/>
    <property type="match status" value="1"/>
</dbReference>
<dbReference type="InterPro" id="IPR011993">
    <property type="entry name" value="PH-like_dom_sf"/>
</dbReference>
<dbReference type="GO" id="GO:0005096">
    <property type="term" value="F:GTPase activator activity"/>
    <property type="evidence" value="ECO:0007669"/>
    <property type="project" value="UniProtKB-KW"/>
</dbReference>
<dbReference type="Pfam" id="PF01412">
    <property type="entry name" value="ArfGap"/>
    <property type="match status" value="1"/>
</dbReference>
<feature type="repeat" description="ANK" evidence="5">
    <location>
        <begin position="668"/>
        <end position="700"/>
    </location>
</feature>
<feature type="domain" description="PH" evidence="9">
    <location>
        <begin position="271"/>
        <end position="367"/>
    </location>
</feature>
<keyword evidence="2" id="KW-0479">Metal-binding</keyword>
<name>A0A7I8VV13_9ANNE</name>
<dbReference type="Gene3D" id="1.20.1270.60">
    <property type="entry name" value="Arfaptin homology (AH) domain/BAR domain"/>
    <property type="match status" value="1"/>
</dbReference>
<evidence type="ECO:0000256" key="3">
    <source>
        <dbReference type="ARBA" id="ARBA00022771"/>
    </source>
</evidence>
<dbReference type="InterPro" id="IPR045258">
    <property type="entry name" value="ACAP1/2/3-like"/>
</dbReference>
<protein>
    <submittedName>
        <fullName evidence="11">DgyrCDS8184</fullName>
    </submittedName>
</protein>
<evidence type="ECO:0000313" key="12">
    <source>
        <dbReference type="Proteomes" id="UP000549394"/>
    </source>
</evidence>
<dbReference type="PANTHER" id="PTHR23180">
    <property type="entry name" value="CENTAURIN/ARF"/>
    <property type="match status" value="1"/>
</dbReference>
<keyword evidence="12" id="KW-1185">Reference proteome</keyword>
<evidence type="ECO:0000256" key="8">
    <source>
        <dbReference type="SAM" id="MobiDB-lite"/>
    </source>
</evidence>
<dbReference type="Gene3D" id="2.30.29.30">
    <property type="entry name" value="Pleckstrin-homology domain (PH domain)/Phosphotyrosine-binding domain (PTB)"/>
    <property type="match status" value="1"/>
</dbReference>
<dbReference type="InterPro" id="IPR036770">
    <property type="entry name" value="Ankyrin_rpt-contain_sf"/>
</dbReference>
<dbReference type="GO" id="GO:0005737">
    <property type="term" value="C:cytoplasm"/>
    <property type="evidence" value="ECO:0007669"/>
    <property type="project" value="InterPro"/>
</dbReference>
<evidence type="ECO:0000256" key="5">
    <source>
        <dbReference type="PROSITE-ProRule" id="PRU00023"/>
    </source>
</evidence>
<dbReference type="FunFam" id="2.30.29.30:FF:000384">
    <property type="entry name" value="Uncharacterized protein, isoform A"/>
    <property type="match status" value="1"/>
</dbReference>
<gene>
    <name evidence="11" type="ORF">DGYR_LOCUS7797</name>
</gene>
<feature type="domain" description="Arf-GAP" evidence="10">
    <location>
        <begin position="407"/>
        <end position="528"/>
    </location>
</feature>
<dbReference type="InterPro" id="IPR038508">
    <property type="entry name" value="ArfGAP_dom_sf"/>
</dbReference>